<proteinExistence type="predicted"/>
<name>A0A5J5VS13_GOSBA</name>
<feature type="compositionally biased region" description="Basic and acidic residues" evidence="1">
    <location>
        <begin position="1"/>
        <end position="14"/>
    </location>
</feature>
<dbReference type="Proteomes" id="UP000327439">
    <property type="component" value="Chromosome A05"/>
</dbReference>
<evidence type="ECO:0000313" key="3">
    <source>
        <dbReference type="Proteomes" id="UP000327439"/>
    </source>
</evidence>
<organism evidence="2 3">
    <name type="scientific">Gossypium barbadense</name>
    <name type="common">Sea Island cotton</name>
    <name type="synonym">Hibiscus barbadensis</name>
    <dbReference type="NCBI Taxonomy" id="3634"/>
    <lineage>
        <taxon>Eukaryota</taxon>
        <taxon>Viridiplantae</taxon>
        <taxon>Streptophyta</taxon>
        <taxon>Embryophyta</taxon>
        <taxon>Tracheophyta</taxon>
        <taxon>Spermatophyta</taxon>
        <taxon>Magnoliopsida</taxon>
        <taxon>eudicotyledons</taxon>
        <taxon>Gunneridae</taxon>
        <taxon>Pentapetalae</taxon>
        <taxon>rosids</taxon>
        <taxon>malvids</taxon>
        <taxon>Malvales</taxon>
        <taxon>Malvaceae</taxon>
        <taxon>Malvoideae</taxon>
        <taxon>Gossypium</taxon>
    </lineage>
</organism>
<sequence>MKLKRNREETGEKERKKKKKENLGFQGSKLICQCGTGNLG</sequence>
<feature type="region of interest" description="Disordered" evidence="1">
    <location>
        <begin position="1"/>
        <end position="22"/>
    </location>
</feature>
<reference evidence="3" key="1">
    <citation type="journal article" date="2020" name="Nat. Genet.">
        <title>Genomic diversifications of five Gossypium allopolyploid species and their impact on cotton improvement.</title>
        <authorList>
            <person name="Chen Z.J."/>
            <person name="Sreedasyam A."/>
            <person name="Ando A."/>
            <person name="Song Q."/>
            <person name="De Santiago L.M."/>
            <person name="Hulse-Kemp A.M."/>
            <person name="Ding M."/>
            <person name="Ye W."/>
            <person name="Kirkbride R.C."/>
            <person name="Jenkins J."/>
            <person name="Plott C."/>
            <person name="Lovell J."/>
            <person name="Lin Y.M."/>
            <person name="Vaughn R."/>
            <person name="Liu B."/>
            <person name="Simpson S."/>
            <person name="Scheffler B.E."/>
            <person name="Wen L."/>
            <person name="Saski C.A."/>
            <person name="Grover C.E."/>
            <person name="Hu G."/>
            <person name="Conover J.L."/>
            <person name="Carlson J.W."/>
            <person name="Shu S."/>
            <person name="Boston L.B."/>
            <person name="Williams M."/>
            <person name="Peterson D.G."/>
            <person name="McGee K."/>
            <person name="Jones D.C."/>
            <person name="Wendel J.F."/>
            <person name="Stelly D.M."/>
            <person name="Grimwood J."/>
            <person name="Schmutz J."/>
        </authorList>
    </citation>
    <scope>NUCLEOTIDE SEQUENCE [LARGE SCALE GENOMIC DNA]</scope>
    <source>
        <strain evidence="3">cv. 3-79</strain>
    </source>
</reference>
<keyword evidence="3" id="KW-1185">Reference proteome</keyword>
<evidence type="ECO:0000313" key="2">
    <source>
        <dbReference type="EMBL" id="KAB2082354.1"/>
    </source>
</evidence>
<gene>
    <name evidence="2" type="ORF">ES319_A05G192200v1</name>
</gene>
<accession>A0A5J5VS13</accession>
<dbReference type="EMBL" id="CM018206">
    <property type="protein sequence ID" value="KAB2082354.1"/>
    <property type="molecule type" value="Genomic_DNA"/>
</dbReference>
<evidence type="ECO:0000256" key="1">
    <source>
        <dbReference type="SAM" id="MobiDB-lite"/>
    </source>
</evidence>
<dbReference type="AlphaFoldDB" id="A0A5J5VS13"/>
<protein>
    <submittedName>
        <fullName evidence="2">Uncharacterized protein</fullName>
    </submittedName>
</protein>